<name>A0A0A8YX14_ARUDO</name>
<organism evidence="1">
    <name type="scientific">Arundo donax</name>
    <name type="common">Giant reed</name>
    <name type="synonym">Donax arundinaceus</name>
    <dbReference type="NCBI Taxonomy" id="35708"/>
    <lineage>
        <taxon>Eukaryota</taxon>
        <taxon>Viridiplantae</taxon>
        <taxon>Streptophyta</taxon>
        <taxon>Embryophyta</taxon>
        <taxon>Tracheophyta</taxon>
        <taxon>Spermatophyta</taxon>
        <taxon>Magnoliopsida</taxon>
        <taxon>Liliopsida</taxon>
        <taxon>Poales</taxon>
        <taxon>Poaceae</taxon>
        <taxon>PACMAD clade</taxon>
        <taxon>Arundinoideae</taxon>
        <taxon>Arundineae</taxon>
        <taxon>Arundo</taxon>
    </lineage>
</organism>
<reference evidence="1" key="1">
    <citation type="submission" date="2014-09" db="EMBL/GenBank/DDBJ databases">
        <authorList>
            <person name="Magalhaes I.L.F."/>
            <person name="Oliveira U."/>
            <person name="Santos F.R."/>
            <person name="Vidigal T.H.D.A."/>
            <person name="Brescovit A.D."/>
            <person name="Santos A.J."/>
        </authorList>
    </citation>
    <scope>NUCLEOTIDE SEQUENCE</scope>
    <source>
        <tissue evidence="1">Shoot tissue taken approximately 20 cm above the soil surface</tissue>
    </source>
</reference>
<reference evidence="1" key="2">
    <citation type="journal article" date="2015" name="Data Brief">
        <title>Shoot transcriptome of the giant reed, Arundo donax.</title>
        <authorList>
            <person name="Barrero R.A."/>
            <person name="Guerrero F.D."/>
            <person name="Moolhuijzen P."/>
            <person name="Goolsby J.A."/>
            <person name="Tidwell J."/>
            <person name="Bellgard S.E."/>
            <person name="Bellgard M.I."/>
        </authorList>
    </citation>
    <scope>NUCLEOTIDE SEQUENCE</scope>
    <source>
        <tissue evidence="1">Shoot tissue taken approximately 20 cm above the soil surface</tissue>
    </source>
</reference>
<dbReference type="EMBL" id="GBRH01270758">
    <property type="protein sequence ID" value="JAD27137.1"/>
    <property type="molecule type" value="Transcribed_RNA"/>
</dbReference>
<accession>A0A0A8YX14</accession>
<proteinExistence type="predicted"/>
<dbReference type="AlphaFoldDB" id="A0A0A8YX14"/>
<evidence type="ECO:0000313" key="1">
    <source>
        <dbReference type="EMBL" id="JAD27137.1"/>
    </source>
</evidence>
<sequence length="53" mass="6135">MSIKAAAMVKSSRDKMYKTYLKLLEKDTSNFTESQLKRHESILDKLAKDLAEE</sequence>
<protein>
    <submittedName>
        <fullName evidence="1">Uncharacterized protein</fullName>
    </submittedName>
</protein>